<reference evidence="18" key="1">
    <citation type="submission" date="2016-10" db="EMBL/GenBank/DDBJ databases">
        <authorList>
            <person name="Varghese N."/>
        </authorList>
    </citation>
    <scope>NUCLEOTIDE SEQUENCE [LARGE SCALE GENOMIC DNA]</scope>
    <source>
        <strain evidence="18">KPR-7A</strain>
    </source>
</reference>
<dbReference type="Pfam" id="PF10588">
    <property type="entry name" value="NADH-G_4Fe-4S_3"/>
    <property type="match status" value="1"/>
</dbReference>
<dbReference type="InterPro" id="IPR006657">
    <property type="entry name" value="MoPterin_dinucl-bd_dom"/>
</dbReference>
<evidence type="ECO:0000259" key="14">
    <source>
        <dbReference type="PROSITE" id="PS51379"/>
    </source>
</evidence>
<dbReference type="PANTHER" id="PTHR43105:SF14">
    <property type="entry name" value="FORMATE DEHYDROGENASE H"/>
    <property type="match status" value="1"/>
</dbReference>
<organism evidence="17 18">
    <name type="scientific">Bacillus wiedmannii</name>
    <dbReference type="NCBI Taxonomy" id="1890302"/>
    <lineage>
        <taxon>Bacteria</taxon>
        <taxon>Bacillati</taxon>
        <taxon>Bacillota</taxon>
        <taxon>Bacilli</taxon>
        <taxon>Bacillales</taxon>
        <taxon>Bacillaceae</taxon>
        <taxon>Bacillus</taxon>
        <taxon>Bacillus cereus group</taxon>
    </lineage>
</organism>
<dbReference type="InterPro" id="IPR041924">
    <property type="entry name" value="Formate_Dh-H_N"/>
</dbReference>
<dbReference type="SUPFAM" id="SSF54862">
    <property type="entry name" value="4Fe-4S ferredoxins"/>
    <property type="match status" value="1"/>
</dbReference>
<dbReference type="Gene3D" id="3.30.70.20">
    <property type="match status" value="1"/>
</dbReference>
<evidence type="ECO:0000256" key="5">
    <source>
        <dbReference type="ARBA" id="ARBA00022505"/>
    </source>
</evidence>
<dbReference type="SUPFAM" id="SSF54292">
    <property type="entry name" value="2Fe-2S ferredoxin-like"/>
    <property type="match status" value="1"/>
</dbReference>
<dbReference type="CDD" id="cd00207">
    <property type="entry name" value="fer2"/>
    <property type="match status" value="1"/>
</dbReference>
<evidence type="ECO:0000256" key="9">
    <source>
        <dbReference type="ARBA" id="ARBA00023002"/>
    </source>
</evidence>
<dbReference type="InterPro" id="IPR036010">
    <property type="entry name" value="2Fe-2S_ferredoxin-like_sf"/>
</dbReference>
<dbReference type="Gene3D" id="2.20.25.90">
    <property type="entry name" value="ADC-like domains"/>
    <property type="match status" value="1"/>
</dbReference>
<dbReference type="PROSITE" id="PS00198">
    <property type="entry name" value="4FE4S_FER_1"/>
    <property type="match status" value="1"/>
</dbReference>
<dbReference type="Proteomes" id="UP000183507">
    <property type="component" value="Unassembled WGS sequence"/>
</dbReference>
<dbReference type="GO" id="GO:0046872">
    <property type="term" value="F:metal ion binding"/>
    <property type="evidence" value="ECO:0007669"/>
    <property type="project" value="UniProtKB-KW"/>
</dbReference>
<sequence length="1032" mass="114998">MICYESIVLFMNKWIGILARCANKLLHHDNNVPKCGAYIFVVEFFYSQKGGKTMNNNMVHITIDGKKYTAEPGSTILGVINENGIEHPQICYVPEVDPIQTCDTCIVEVDGKLVRSCSAVVTEGMNIERNSAHAKEAQTEAMDRLLENHLLYCTVCDNNNGNCKLHNTAELMEIEHQKYPYEPKVDASEVDMTHPFYRYDPNQCIACGQCVEVCQNLQVNETLSIDWEAERPRVIWDEGVNINDSSCVSCGQCVTICPCNALMEKTMLGEAGFMTGLKPDILEPMVDLIKEVEPGYSGIFAVSEVEAAMRDTRTKKTKTVCTFCGVGCSFEVWTKGRKILKVQPSSDAPVNAISTCVKGKFGWDFVNSKERITKPLIRKNGTFVESTWEEALNVVASKLGSIKEEYGKDAVGFISSSKITNEDNYVIQKLARQVFETNNIDNCSRYCQSPATDGLFRTIGMGGDAGTIKDIAKSGLVIIVGCNPTEGHPVLATRIKRAHKLHGQKLIVADLRKTEMAERSDVFISPKQGTDQVWLMAVTKYMIDQGWHDQRFIDENVNFFEDFKESLKEYTLEYAEEMTGISKETLIQMAEMIRDADGTCILWGMGVTQNTGGSDTSAAISNLLLATGNYRRPGAGAYPLRGHNNVQGACDMGTLPGWLPGYQHVTNDMERAKFEMAYGVKINSKPGLNNIEMLHAIDEGKMKAMYLVGEDMALVDSNANHVHEVLSSLDFFVVQDVFLSKTAQYADVVLPAAPSLEKEGTFTNTERRVQRLYQVLPTLGDAKPDWWIVQEVANKLGANWSYSHPSEIFAEMASLSPLFSQANYEVLEGWNSFHWGSFDGTNTPLLFQDGFNFPDKKARFAIADWVRPAEFPAEFDLHINNGRMLEHFHEGNMTNKSTGIQTKVPGVFVEISPALAKERGVKTGSLVRLVSPYGALKLRALVTDRVKANELYLPMNSTDNETAINFLTGPAVDVRTNTPAYKQTKVRMEVLEVDGANPMPKANPRNKKRHPQAGIEVNRKWARPGYVHLTDK</sequence>
<evidence type="ECO:0000256" key="7">
    <source>
        <dbReference type="ARBA" id="ARBA00022723"/>
    </source>
</evidence>
<comment type="cofactor">
    <cofactor evidence="1">
        <name>Mo-bis(molybdopterin guanine dinucleotide)</name>
        <dbReference type="ChEBI" id="CHEBI:60539"/>
    </cofactor>
</comment>
<dbReference type="InterPro" id="IPR019574">
    <property type="entry name" value="NADH_UbQ_OxRdtase_Gsu_4Fe4S-bd"/>
</dbReference>
<dbReference type="GO" id="GO:0016020">
    <property type="term" value="C:membrane"/>
    <property type="evidence" value="ECO:0007669"/>
    <property type="project" value="TreeGrafter"/>
</dbReference>
<dbReference type="GO" id="GO:0003954">
    <property type="term" value="F:NADH dehydrogenase activity"/>
    <property type="evidence" value="ECO:0007669"/>
    <property type="project" value="TreeGrafter"/>
</dbReference>
<dbReference type="SMART" id="SM00929">
    <property type="entry name" value="NADH-G_4Fe-4S_3"/>
    <property type="match status" value="1"/>
</dbReference>
<gene>
    <name evidence="17" type="ORF">SAMN04487767_102430</name>
</gene>
<dbReference type="InterPro" id="IPR050123">
    <property type="entry name" value="Prok_molybdopt-oxidoreductase"/>
</dbReference>
<dbReference type="InterPro" id="IPR006656">
    <property type="entry name" value="Mopterin_OxRdtase"/>
</dbReference>
<dbReference type="PANTHER" id="PTHR43105">
    <property type="entry name" value="RESPIRATORY NITRATE REDUCTASE"/>
    <property type="match status" value="1"/>
</dbReference>
<dbReference type="EMBL" id="FMZR01000002">
    <property type="protein sequence ID" value="SDC60644.1"/>
    <property type="molecule type" value="Genomic_DNA"/>
</dbReference>
<keyword evidence="7" id="KW-0479">Metal-binding</keyword>
<dbReference type="NCBIfam" id="TIGR01591">
    <property type="entry name" value="Fdh-alpha"/>
    <property type="match status" value="1"/>
</dbReference>
<dbReference type="Pfam" id="PF04879">
    <property type="entry name" value="Molybdop_Fe4S4"/>
    <property type="match status" value="1"/>
</dbReference>
<dbReference type="FunFam" id="2.20.25.90:FF:000001">
    <property type="entry name" value="Formate dehydrogenase subunit alpha"/>
    <property type="match status" value="1"/>
</dbReference>
<evidence type="ECO:0000259" key="16">
    <source>
        <dbReference type="PROSITE" id="PS51839"/>
    </source>
</evidence>
<dbReference type="GO" id="GO:0051539">
    <property type="term" value="F:4 iron, 4 sulfur cluster binding"/>
    <property type="evidence" value="ECO:0007669"/>
    <property type="project" value="UniProtKB-KW"/>
</dbReference>
<proteinExistence type="inferred from homology"/>
<dbReference type="GO" id="GO:0043546">
    <property type="term" value="F:molybdopterin cofactor binding"/>
    <property type="evidence" value="ECO:0007669"/>
    <property type="project" value="InterPro"/>
</dbReference>
<dbReference type="GO" id="GO:0022904">
    <property type="term" value="P:respiratory electron transport chain"/>
    <property type="evidence" value="ECO:0007669"/>
    <property type="project" value="TreeGrafter"/>
</dbReference>
<keyword evidence="6" id="KW-0001">2Fe-2S</keyword>
<keyword evidence="9" id="KW-0560">Oxidoreductase</keyword>
<comment type="cofactor">
    <cofactor evidence="2">
        <name>[4Fe-4S] cluster</name>
        <dbReference type="ChEBI" id="CHEBI:49883"/>
    </cofactor>
</comment>
<dbReference type="AlphaFoldDB" id="A0A1G6MZH4"/>
<keyword evidence="4" id="KW-0004">4Fe-4S</keyword>
<dbReference type="GO" id="GO:0008863">
    <property type="term" value="F:formate dehydrogenase (NAD+) activity"/>
    <property type="evidence" value="ECO:0007669"/>
    <property type="project" value="InterPro"/>
</dbReference>
<dbReference type="PROSITE" id="PS51839">
    <property type="entry name" value="4FE4S_HC3"/>
    <property type="match status" value="1"/>
</dbReference>
<dbReference type="PROSITE" id="PS51669">
    <property type="entry name" value="4FE4S_MOW_BIS_MGD"/>
    <property type="match status" value="1"/>
</dbReference>
<dbReference type="InterPro" id="IPR017896">
    <property type="entry name" value="4Fe4S_Fe-S-bd"/>
</dbReference>
<evidence type="ECO:0000259" key="15">
    <source>
        <dbReference type="PROSITE" id="PS51669"/>
    </source>
</evidence>
<dbReference type="GO" id="GO:0051537">
    <property type="term" value="F:2 iron, 2 sulfur cluster binding"/>
    <property type="evidence" value="ECO:0007669"/>
    <property type="project" value="UniProtKB-KW"/>
</dbReference>
<dbReference type="Gene3D" id="2.40.40.20">
    <property type="match status" value="1"/>
</dbReference>
<evidence type="ECO:0000256" key="10">
    <source>
        <dbReference type="ARBA" id="ARBA00023004"/>
    </source>
</evidence>
<dbReference type="Gene3D" id="3.40.228.10">
    <property type="entry name" value="Dimethylsulfoxide Reductase, domain 2"/>
    <property type="match status" value="1"/>
</dbReference>
<dbReference type="Pfam" id="PF12838">
    <property type="entry name" value="Fer4_7"/>
    <property type="match status" value="1"/>
</dbReference>
<dbReference type="InterPro" id="IPR001041">
    <property type="entry name" value="2Fe-2S_ferredoxin-type"/>
</dbReference>
<evidence type="ECO:0000256" key="6">
    <source>
        <dbReference type="ARBA" id="ARBA00022714"/>
    </source>
</evidence>
<dbReference type="Pfam" id="PF01568">
    <property type="entry name" value="Molydop_binding"/>
    <property type="match status" value="1"/>
</dbReference>
<evidence type="ECO:0000256" key="2">
    <source>
        <dbReference type="ARBA" id="ARBA00001966"/>
    </source>
</evidence>
<feature type="domain" description="4Fe-4S ferredoxin-type" evidence="14">
    <location>
        <begin position="238"/>
        <end position="267"/>
    </location>
</feature>
<evidence type="ECO:0000256" key="3">
    <source>
        <dbReference type="ARBA" id="ARBA00007023"/>
    </source>
</evidence>
<dbReference type="PROSITE" id="PS51085">
    <property type="entry name" value="2FE2S_FER_2"/>
    <property type="match status" value="1"/>
</dbReference>
<keyword evidence="5" id="KW-0500">Molybdenum</keyword>
<evidence type="ECO:0000256" key="4">
    <source>
        <dbReference type="ARBA" id="ARBA00022485"/>
    </source>
</evidence>
<dbReference type="InterPro" id="IPR006963">
    <property type="entry name" value="Mopterin_OxRdtase_4Fe-4S_dom"/>
</dbReference>
<protein>
    <submittedName>
        <fullName evidence="17">Formate dehydrogenase major subunit</fullName>
    </submittedName>
</protein>
<dbReference type="Pfam" id="PF13510">
    <property type="entry name" value="Fer2_4"/>
    <property type="match status" value="1"/>
</dbReference>
<dbReference type="Gene3D" id="3.40.50.740">
    <property type="match status" value="1"/>
</dbReference>
<feature type="domain" description="4Fe-4S His(Cys)3-ligated-type" evidence="16">
    <location>
        <begin position="133"/>
        <end position="173"/>
    </location>
</feature>
<evidence type="ECO:0000256" key="8">
    <source>
        <dbReference type="ARBA" id="ARBA00022737"/>
    </source>
</evidence>
<keyword evidence="11" id="KW-0411">Iron-sulfur</keyword>
<evidence type="ECO:0000256" key="12">
    <source>
        <dbReference type="ARBA" id="ARBA00034078"/>
    </source>
</evidence>
<comment type="cofactor">
    <cofactor evidence="12">
        <name>[2Fe-2S] cluster</name>
        <dbReference type="ChEBI" id="CHEBI:190135"/>
    </cofactor>
</comment>
<evidence type="ECO:0000259" key="13">
    <source>
        <dbReference type="PROSITE" id="PS51085"/>
    </source>
</evidence>
<dbReference type="PIRSF" id="PIRSF036643">
    <property type="entry name" value="FDH_alpha"/>
    <property type="match status" value="1"/>
</dbReference>
<accession>A0A1G6MZH4</accession>
<dbReference type="PROSITE" id="PS51379">
    <property type="entry name" value="4FE4S_FER_2"/>
    <property type="match status" value="2"/>
</dbReference>
<feature type="domain" description="4Fe-4S Mo/W bis-MGD-type" evidence="15">
    <location>
        <begin position="314"/>
        <end position="370"/>
    </location>
</feature>
<dbReference type="SMART" id="SM00926">
    <property type="entry name" value="Molybdop_Fe4S4"/>
    <property type="match status" value="1"/>
</dbReference>
<feature type="domain" description="2Fe-2S ferredoxin-type" evidence="13">
    <location>
        <begin position="57"/>
        <end position="133"/>
    </location>
</feature>
<dbReference type="CDD" id="cd02792">
    <property type="entry name" value="MopB_CT_Formate-Dh-Na-like"/>
    <property type="match status" value="1"/>
</dbReference>
<dbReference type="FunFam" id="3.10.20.740:FF:000003">
    <property type="entry name" value="Formate dehydrogenase subunit alpha"/>
    <property type="match status" value="1"/>
</dbReference>
<evidence type="ECO:0000256" key="11">
    <source>
        <dbReference type="ARBA" id="ARBA00023014"/>
    </source>
</evidence>
<dbReference type="InterPro" id="IPR009010">
    <property type="entry name" value="Asp_de-COase-like_dom_sf"/>
</dbReference>
<name>A0A1G6MZH4_9BACI</name>
<dbReference type="CDD" id="cd02753">
    <property type="entry name" value="MopB_Formate-Dh-H"/>
    <property type="match status" value="1"/>
</dbReference>
<keyword evidence="10" id="KW-0408">Iron</keyword>
<dbReference type="FunFam" id="2.40.40.20:FF:000005">
    <property type="entry name" value="Periplasmic nitrate reductase"/>
    <property type="match status" value="1"/>
</dbReference>
<dbReference type="Gene3D" id="3.10.20.740">
    <property type="match status" value="1"/>
</dbReference>
<feature type="domain" description="4Fe-4S ferredoxin-type" evidence="14">
    <location>
        <begin position="195"/>
        <end position="222"/>
    </location>
</feature>
<dbReference type="FunFam" id="3.30.70.20:FF:000032">
    <property type="entry name" value="Formate dehydrogenase, alpha subunit"/>
    <property type="match status" value="1"/>
</dbReference>
<dbReference type="InterPro" id="IPR017900">
    <property type="entry name" value="4Fe4S_Fe_S_CS"/>
</dbReference>
<evidence type="ECO:0000313" key="17">
    <source>
        <dbReference type="EMBL" id="SDC60644.1"/>
    </source>
</evidence>
<dbReference type="GO" id="GO:0015942">
    <property type="term" value="P:formate metabolic process"/>
    <property type="evidence" value="ECO:0007669"/>
    <property type="project" value="InterPro"/>
</dbReference>
<dbReference type="FunFam" id="3.40.228.10:FF:000002">
    <property type="entry name" value="Formate dehydrogenase subunit alpha"/>
    <property type="match status" value="1"/>
</dbReference>
<dbReference type="Pfam" id="PF00384">
    <property type="entry name" value="Molybdopterin"/>
    <property type="match status" value="1"/>
</dbReference>
<keyword evidence="8" id="KW-0677">Repeat</keyword>
<comment type="similarity">
    <text evidence="3">In the C-terminal section; belongs to the prokaryotic molybdopterin-containing oxidoreductase family.</text>
</comment>
<evidence type="ECO:0000256" key="1">
    <source>
        <dbReference type="ARBA" id="ARBA00001942"/>
    </source>
</evidence>
<evidence type="ECO:0000313" key="18">
    <source>
        <dbReference type="Proteomes" id="UP000183507"/>
    </source>
</evidence>
<dbReference type="SUPFAM" id="SSF53706">
    <property type="entry name" value="Formate dehydrogenase/DMSO reductase, domains 1-3"/>
    <property type="match status" value="1"/>
</dbReference>
<dbReference type="InterPro" id="IPR006478">
    <property type="entry name" value="Formate_DH_asu"/>
</dbReference>
<dbReference type="SUPFAM" id="SSF50692">
    <property type="entry name" value="ADC-like"/>
    <property type="match status" value="1"/>
</dbReference>